<keyword evidence="2" id="KW-1185">Reference proteome</keyword>
<evidence type="ECO:0000313" key="2">
    <source>
        <dbReference type="Proteomes" id="UP000215914"/>
    </source>
</evidence>
<name>A0A251V7E0_HELAN</name>
<proteinExistence type="predicted"/>
<accession>A0A251V7E0</accession>
<dbReference type="Proteomes" id="UP000215914">
    <property type="component" value="Chromosome 3"/>
</dbReference>
<reference evidence="2" key="1">
    <citation type="journal article" date="2017" name="Nature">
        <title>The sunflower genome provides insights into oil metabolism, flowering and Asterid evolution.</title>
        <authorList>
            <person name="Badouin H."/>
            <person name="Gouzy J."/>
            <person name="Grassa C.J."/>
            <person name="Murat F."/>
            <person name="Staton S.E."/>
            <person name="Cottret L."/>
            <person name="Lelandais-Briere C."/>
            <person name="Owens G.L."/>
            <person name="Carrere S."/>
            <person name="Mayjonade B."/>
            <person name="Legrand L."/>
            <person name="Gill N."/>
            <person name="Kane N.C."/>
            <person name="Bowers J.E."/>
            <person name="Hubner S."/>
            <person name="Bellec A."/>
            <person name="Berard A."/>
            <person name="Berges H."/>
            <person name="Blanchet N."/>
            <person name="Boniface M.C."/>
            <person name="Brunel D."/>
            <person name="Catrice O."/>
            <person name="Chaidir N."/>
            <person name="Claudel C."/>
            <person name="Donnadieu C."/>
            <person name="Faraut T."/>
            <person name="Fievet G."/>
            <person name="Helmstetter N."/>
            <person name="King M."/>
            <person name="Knapp S.J."/>
            <person name="Lai Z."/>
            <person name="Le Paslier M.C."/>
            <person name="Lippi Y."/>
            <person name="Lorenzon L."/>
            <person name="Mandel J.R."/>
            <person name="Marage G."/>
            <person name="Marchand G."/>
            <person name="Marquand E."/>
            <person name="Bret-Mestries E."/>
            <person name="Morien E."/>
            <person name="Nambeesan S."/>
            <person name="Nguyen T."/>
            <person name="Pegot-Espagnet P."/>
            <person name="Pouilly N."/>
            <person name="Raftis F."/>
            <person name="Sallet E."/>
            <person name="Schiex T."/>
            <person name="Thomas J."/>
            <person name="Vandecasteele C."/>
            <person name="Vares D."/>
            <person name="Vear F."/>
            <person name="Vautrin S."/>
            <person name="Crespi M."/>
            <person name="Mangin B."/>
            <person name="Burke J.M."/>
            <person name="Salse J."/>
            <person name="Munos S."/>
            <person name="Vincourt P."/>
            <person name="Rieseberg L.H."/>
            <person name="Langlade N.B."/>
        </authorList>
    </citation>
    <scope>NUCLEOTIDE SEQUENCE [LARGE SCALE GENOMIC DNA]</scope>
    <source>
        <strain evidence="2">cv. SF193</strain>
    </source>
</reference>
<gene>
    <name evidence="1" type="ORF">HannXRQ_Chr03g0065661</name>
</gene>
<dbReference type="InParanoid" id="A0A251V7E0"/>
<sequence length="61" mass="7156">MESCSHQAHNLVYGCGFVFRGFPSKFWVQTPTYFLFLLDNRMMKTSLSHHLPYDELVPCEV</sequence>
<dbReference type="EMBL" id="CM007892">
    <property type="protein sequence ID" value="OTG30541.1"/>
    <property type="molecule type" value="Genomic_DNA"/>
</dbReference>
<evidence type="ECO:0000313" key="1">
    <source>
        <dbReference type="EMBL" id="OTG30541.1"/>
    </source>
</evidence>
<organism evidence="1 2">
    <name type="scientific">Helianthus annuus</name>
    <name type="common">Common sunflower</name>
    <dbReference type="NCBI Taxonomy" id="4232"/>
    <lineage>
        <taxon>Eukaryota</taxon>
        <taxon>Viridiplantae</taxon>
        <taxon>Streptophyta</taxon>
        <taxon>Embryophyta</taxon>
        <taxon>Tracheophyta</taxon>
        <taxon>Spermatophyta</taxon>
        <taxon>Magnoliopsida</taxon>
        <taxon>eudicotyledons</taxon>
        <taxon>Gunneridae</taxon>
        <taxon>Pentapetalae</taxon>
        <taxon>asterids</taxon>
        <taxon>campanulids</taxon>
        <taxon>Asterales</taxon>
        <taxon>Asteraceae</taxon>
        <taxon>Asteroideae</taxon>
        <taxon>Heliantheae alliance</taxon>
        <taxon>Heliantheae</taxon>
        <taxon>Helianthus</taxon>
    </lineage>
</organism>
<protein>
    <submittedName>
        <fullName evidence="1">Uncharacterized protein</fullName>
    </submittedName>
</protein>
<dbReference type="AlphaFoldDB" id="A0A251V7E0"/>